<evidence type="ECO:0000259" key="1">
    <source>
        <dbReference type="Pfam" id="PF13643"/>
    </source>
</evidence>
<comment type="caution">
    <text evidence="2">The sequence shown here is derived from an EMBL/GenBank/DDBJ whole genome shotgun (WGS) entry which is preliminary data.</text>
</comment>
<dbReference type="Pfam" id="PF13643">
    <property type="entry name" value="DUF4145"/>
    <property type="match status" value="1"/>
</dbReference>
<feature type="domain" description="DUF4145" evidence="1">
    <location>
        <begin position="84"/>
        <end position="172"/>
    </location>
</feature>
<name>A0A832I006_UNCEI</name>
<gene>
    <name evidence="2" type="ORF">ENR23_04090</name>
</gene>
<dbReference type="InterPro" id="IPR025285">
    <property type="entry name" value="DUF4145"/>
</dbReference>
<protein>
    <submittedName>
        <fullName evidence="2">DUF4145 domain-containing protein</fullName>
    </submittedName>
</protein>
<organism evidence="2">
    <name type="scientific">Eiseniibacteriota bacterium</name>
    <dbReference type="NCBI Taxonomy" id="2212470"/>
    <lineage>
        <taxon>Bacteria</taxon>
        <taxon>Candidatus Eiseniibacteriota</taxon>
    </lineage>
</organism>
<dbReference type="AlphaFoldDB" id="A0A832I006"/>
<proteinExistence type="predicted"/>
<reference evidence="2" key="1">
    <citation type="journal article" date="2020" name="mSystems">
        <title>Genome- and Community-Level Interaction Insights into Carbon Utilization and Element Cycling Functions of Hydrothermarchaeota in Hydrothermal Sediment.</title>
        <authorList>
            <person name="Zhou Z."/>
            <person name="Liu Y."/>
            <person name="Xu W."/>
            <person name="Pan J."/>
            <person name="Luo Z.H."/>
            <person name="Li M."/>
        </authorList>
    </citation>
    <scope>NUCLEOTIDE SEQUENCE [LARGE SCALE GENOMIC DNA]</scope>
    <source>
        <strain evidence="2">SpSt-381</strain>
    </source>
</reference>
<accession>A0A832I006</accession>
<evidence type="ECO:0000313" key="2">
    <source>
        <dbReference type="EMBL" id="HGZ42599.1"/>
    </source>
</evidence>
<dbReference type="EMBL" id="DSQF01000008">
    <property type="protein sequence ID" value="HGZ42599.1"/>
    <property type="molecule type" value="Genomic_DNA"/>
</dbReference>
<sequence length="200" mass="22684">MVLDQCPHCGVRHVQTERCATLALSAHDNATLWHIVRCQNRACQRLVLVQVSNANEVQQVYPFVAYQLDSNAEVPLEIRDDFREAGVCYGAGCYKASLVMSRRALQRCLSDQGCTQNKLVEAIDHALQNNILRRAFHPLAEEIRQYGNLGAHPDDDQLQNASRESAYHVLEFLRLLIHEFYEVPAAAAHLRTKRQVPKLP</sequence>